<evidence type="ECO:0000313" key="4">
    <source>
        <dbReference type="EMBL" id="KAF9737860.1"/>
    </source>
</evidence>
<dbReference type="GO" id="GO:0000981">
    <property type="term" value="F:DNA-binding transcription factor activity, RNA polymerase II-specific"/>
    <property type="evidence" value="ECO:0007669"/>
    <property type="project" value="InterPro"/>
</dbReference>
<feature type="region of interest" description="Disordered" evidence="2">
    <location>
        <begin position="730"/>
        <end position="766"/>
    </location>
</feature>
<keyword evidence="5" id="KW-1185">Reference proteome</keyword>
<dbReference type="AlphaFoldDB" id="A0A9P6KT33"/>
<evidence type="ECO:0000256" key="1">
    <source>
        <dbReference type="ARBA" id="ARBA00023242"/>
    </source>
</evidence>
<gene>
    <name evidence="4" type="ORF">PMIN01_03143</name>
</gene>
<feature type="compositionally biased region" description="Acidic residues" evidence="2">
    <location>
        <begin position="740"/>
        <end position="759"/>
    </location>
</feature>
<evidence type="ECO:0000256" key="2">
    <source>
        <dbReference type="SAM" id="MobiDB-lite"/>
    </source>
</evidence>
<evidence type="ECO:0000259" key="3">
    <source>
        <dbReference type="PROSITE" id="PS50048"/>
    </source>
</evidence>
<feature type="region of interest" description="Disordered" evidence="2">
    <location>
        <begin position="203"/>
        <end position="234"/>
    </location>
</feature>
<reference evidence="4" key="1">
    <citation type="journal article" date="2020" name="Mol. Plant Microbe Interact.">
        <title>Genome Sequence of the Biocontrol Agent Coniothyrium minitans strain Conio (IMI 134523).</title>
        <authorList>
            <person name="Patel D."/>
            <person name="Shittu T.A."/>
            <person name="Baroncelli R."/>
            <person name="Muthumeenakshi S."/>
            <person name="Osborne T.H."/>
            <person name="Janganan T.K."/>
            <person name="Sreenivasaprasad S."/>
        </authorList>
    </citation>
    <scope>NUCLEOTIDE SEQUENCE</scope>
    <source>
        <strain evidence="4">Conio</strain>
    </source>
</reference>
<sequence>MDVEDPSGSGQQRLIFAPGLSDDENLEDDHGLEDLFGPSPTNSKSHNPLESKKMSRRLSNHDKDDADTPEPSPTKKPRVSLFGDPFEETPPQTPGTGLGMGLSSLNLDQQVGQGDNEVNAFSPDMGATIEYSRLDDTRNYSPVCSGEEETERLDEDEVPTYMDDPIESYGLRKNINRQGAATTHIDIDQSGNYDPVDETRKRTVKPRIVRQAKQAQQNKKKQKQDYGKGKGEQKPKLIFRRKIKAIGTVLNITDNQDNWPDGHSIIDSEEEAEREELLAFSRKDTPTPTHNLGLSDPAGEYGDLTGHPAVRGCKSCRIDGNKCSMITDGDYPCQDCVDKETQCEPIINSGIFGPCNRCVEQHLPCSYENNNGEPHMAMCDECLEADSLDCKVRPPRGYKFDRIDLDRDHYGEDRKWVSCTHCREENKRCSLKKKTDKPPCKRCKKQKIGCHFYDVVAREKEKPAKKKNNPENEPTPSEKSKDSKRTLLGEISSENSIPSDDLFRPEDLGYMNADSCADESDTQDDENLEKELIEDAEGHRGFLTTIKTSFAHPMVFSVNPPGHPNAVRDCNFCYMPVFGFVGHFERDVHAIQWSNNQGYTEFGNGHREGNDATTMCYRCTFHRLQIMVCTDHIVQPIDTHEEQLDYNAAAEDLMSVEGGTPQMQYELQRWCSLCFSLATHQCCTSQPFVGSDDQEDDALMMEGCGLRLCDRCAHQLGQVYQNDLNNMVTHLDKEPKPKDVEDEEEEEEEEEEEGEDPNEEGTVRADVGLLKLDGLLMKCVEGGEAE</sequence>
<dbReference type="Proteomes" id="UP000756921">
    <property type="component" value="Unassembled WGS sequence"/>
</dbReference>
<accession>A0A9P6KT33</accession>
<name>A0A9P6KT33_9PLEO</name>
<proteinExistence type="predicted"/>
<comment type="caution">
    <text evidence="4">The sequence shown here is derived from an EMBL/GenBank/DDBJ whole genome shotgun (WGS) entry which is preliminary data.</text>
</comment>
<dbReference type="PROSITE" id="PS50048">
    <property type="entry name" value="ZN2_CY6_FUNGAL_2"/>
    <property type="match status" value="1"/>
</dbReference>
<dbReference type="EMBL" id="WJXW01000003">
    <property type="protein sequence ID" value="KAF9737860.1"/>
    <property type="molecule type" value="Genomic_DNA"/>
</dbReference>
<evidence type="ECO:0000313" key="5">
    <source>
        <dbReference type="Proteomes" id="UP000756921"/>
    </source>
</evidence>
<feature type="compositionally biased region" description="Basic and acidic residues" evidence="2">
    <location>
        <begin position="730"/>
        <end position="739"/>
    </location>
</feature>
<protein>
    <recommendedName>
        <fullName evidence="3">Zn(2)-C6 fungal-type domain-containing protein</fullName>
    </recommendedName>
</protein>
<organism evidence="4 5">
    <name type="scientific">Paraphaeosphaeria minitans</name>
    <dbReference type="NCBI Taxonomy" id="565426"/>
    <lineage>
        <taxon>Eukaryota</taxon>
        <taxon>Fungi</taxon>
        <taxon>Dikarya</taxon>
        <taxon>Ascomycota</taxon>
        <taxon>Pezizomycotina</taxon>
        <taxon>Dothideomycetes</taxon>
        <taxon>Pleosporomycetidae</taxon>
        <taxon>Pleosporales</taxon>
        <taxon>Massarineae</taxon>
        <taxon>Didymosphaeriaceae</taxon>
        <taxon>Paraphaeosphaeria</taxon>
    </lineage>
</organism>
<feature type="domain" description="Zn(2)-C6 fungal-type" evidence="3">
    <location>
        <begin position="418"/>
        <end position="452"/>
    </location>
</feature>
<feature type="region of interest" description="Disordered" evidence="2">
    <location>
        <begin position="461"/>
        <end position="504"/>
    </location>
</feature>
<feature type="compositionally biased region" description="Basic and acidic residues" evidence="2">
    <location>
        <begin position="223"/>
        <end position="234"/>
    </location>
</feature>
<feature type="region of interest" description="Disordered" evidence="2">
    <location>
        <begin position="1"/>
        <end position="104"/>
    </location>
</feature>
<dbReference type="GO" id="GO:0008270">
    <property type="term" value="F:zinc ion binding"/>
    <property type="evidence" value="ECO:0007669"/>
    <property type="project" value="InterPro"/>
</dbReference>
<feature type="compositionally biased region" description="Basic and acidic residues" evidence="2">
    <location>
        <begin position="476"/>
        <end position="487"/>
    </location>
</feature>
<dbReference type="OrthoDB" id="5303703at2759"/>
<keyword evidence="1" id="KW-0539">Nucleus</keyword>
<dbReference type="InterPro" id="IPR036864">
    <property type="entry name" value="Zn2-C6_fun-type_DNA-bd_sf"/>
</dbReference>
<feature type="compositionally biased region" description="Basic and acidic residues" evidence="2">
    <location>
        <begin position="47"/>
        <end position="66"/>
    </location>
</feature>
<dbReference type="CDD" id="cd00067">
    <property type="entry name" value="GAL4"/>
    <property type="match status" value="1"/>
</dbReference>
<dbReference type="SUPFAM" id="SSF57701">
    <property type="entry name" value="Zn2/Cys6 DNA-binding domain"/>
    <property type="match status" value="1"/>
</dbReference>
<dbReference type="InterPro" id="IPR001138">
    <property type="entry name" value="Zn2Cys6_DnaBD"/>
</dbReference>